<dbReference type="GO" id="GO:0046872">
    <property type="term" value="F:metal ion binding"/>
    <property type="evidence" value="ECO:0007669"/>
    <property type="project" value="UniProtKB-KW"/>
</dbReference>
<feature type="domain" description="Peptidase M16 N-terminal" evidence="16">
    <location>
        <begin position="28"/>
        <end position="145"/>
    </location>
</feature>
<dbReference type="Pfam" id="PF16187">
    <property type="entry name" value="Peptidase_M16_M"/>
    <property type="match status" value="1"/>
</dbReference>
<keyword evidence="7" id="KW-0479">Metal-binding</keyword>
<evidence type="ECO:0000256" key="5">
    <source>
        <dbReference type="ARBA" id="ARBA00017565"/>
    </source>
</evidence>
<feature type="domain" description="Peptidase M16 C-terminal" evidence="17">
    <location>
        <begin position="188"/>
        <end position="368"/>
    </location>
</feature>
<dbReference type="KEGG" id="tcd:AAIA72_00745"/>
<dbReference type="PROSITE" id="PS00143">
    <property type="entry name" value="INSULINASE"/>
    <property type="match status" value="1"/>
</dbReference>
<dbReference type="GO" id="GO:0004222">
    <property type="term" value="F:metalloendopeptidase activity"/>
    <property type="evidence" value="ECO:0007669"/>
    <property type="project" value="UniProtKB-EC"/>
</dbReference>
<evidence type="ECO:0000256" key="13">
    <source>
        <dbReference type="ARBA" id="ARBA00033450"/>
    </source>
</evidence>
<evidence type="ECO:0000256" key="6">
    <source>
        <dbReference type="ARBA" id="ARBA00022670"/>
    </source>
</evidence>
<dbReference type="PANTHER" id="PTHR43690:SF18">
    <property type="entry name" value="INSULIN-DEGRADING ENZYME-RELATED"/>
    <property type="match status" value="1"/>
</dbReference>
<name>A0AB39UX56_9GAMM</name>
<dbReference type="Gene3D" id="3.30.830.10">
    <property type="entry name" value="Metalloenzyme, LuxS/M16 peptidase-like"/>
    <property type="match status" value="4"/>
</dbReference>
<evidence type="ECO:0000256" key="15">
    <source>
        <dbReference type="SAM" id="MobiDB-lite"/>
    </source>
</evidence>
<dbReference type="GO" id="GO:0005737">
    <property type="term" value="C:cytoplasm"/>
    <property type="evidence" value="ECO:0007669"/>
    <property type="project" value="UniProtKB-ARBA"/>
</dbReference>
<evidence type="ECO:0000313" key="20">
    <source>
        <dbReference type="EMBL" id="XDT72546.1"/>
    </source>
</evidence>
<reference evidence="20" key="1">
    <citation type="submission" date="2024-05" db="EMBL/GenBank/DDBJ databases">
        <title>Genome sequencing of novel strain.</title>
        <authorList>
            <person name="Ganbat D."/>
            <person name="Ganbat S."/>
            <person name="Lee S.-J."/>
        </authorList>
    </citation>
    <scope>NUCLEOTIDE SEQUENCE</scope>
    <source>
        <strain evidence="20">SMD15-11</strain>
    </source>
</reference>
<dbReference type="RefSeq" id="WP_369601552.1">
    <property type="nucleotide sequence ID" value="NZ_CP154858.1"/>
</dbReference>
<dbReference type="InterPro" id="IPR011249">
    <property type="entry name" value="Metalloenz_LuxS/M16"/>
</dbReference>
<evidence type="ECO:0000259" key="17">
    <source>
        <dbReference type="Pfam" id="PF05193"/>
    </source>
</evidence>
<dbReference type="PANTHER" id="PTHR43690">
    <property type="entry name" value="NARDILYSIN"/>
    <property type="match status" value="1"/>
</dbReference>
<evidence type="ECO:0000256" key="7">
    <source>
        <dbReference type="ARBA" id="ARBA00022723"/>
    </source>
</evidence>
<dbReference type="EMBL" id="CP154858">
    <property type="protein sequence ID" value="XDT72546.1"/>
    <property type="molecule type" value="Genomic_DNA"/>
</dbReference>
<organism evidence="20">
    <name type="scientific">Thermohahella caldifontis</name>
    <dbReference type="NCBI Taxonomy" id="3142973"/>
    <lineage>
        <taxon>Bacteria</taxon>
        <taxon>Pseudomonadati</taxon>
        <taxon>Pseudomonadota</taxon>
        <taxon>Gammaproteobacteria</taxon>
        <taxon>Oceanospirillales</taxon>
        <taxon>Hahellaceae</taxon>
        <taxon>Thermohahella</taxon>
    </lineage>
</organism>
<feature type="region of interest" description="Disordered" evidence="15">
    <location>
        <begin position="887"/>
        <end position="922"/>
    </location>
</feature>
<comment type="similarity">
    <text evidence="3 14">Belongs to the peptidase M16 family.</text>
</comment>
<evidence type="ECO:0000256" key="9">
    <source>
        <dbReference type="ARBA" id="ARBA00022833"/>
    </source>
</evidence>
<dbReference type="FunFam" id="3.30.830.10:FF:000012">
    <property type="entry name" value="Protease 3"/>
    <property type="match status" value="1"/>
</dbReference>
<feature type="compositionally biased region" description="Polar residues" evidence="15">
    <location>
        <begin position="913"/>
        <end position="922"/>
    </location>
</feature>
<keyword evidence="9" id="KW-0862">Zinc</keyword>
<dbReference type="InterPro" id="IPR011765">
    <property type="entry name" value="Pept_M16_N"/>
</dbReference>
<feature type="compositionally biased region" description="Basic and acidic residues" evidence="15">
    <location>
        <begin position="891"/>
        <end position="912"/>
    </location>
</feature>
<keyword evidence="6" id="KW-0645">Protease</keyword>
<evidence type="ECO:0000256" key="8">
    <source>
        <dbReference type="ARBA" id="ARBA00022801"/>
    </source>
</evidence>
<gene>
    <name evidence="20" type="ORF">AAIA72_00745</name>
</gene>
<feature type="domain" description="Coenzyme PQQ synthesis protein F-like C-terminal lobe" evidence="19">
    <location>
        <begin position="745"/>
        <end position="844"/>
    </location>
</feature>
<dbReference type="InterPro" id="IPR007863">
    <property type="entry name" value="Peptidase_M16_C"/>
</dbReference>
<evidence type="ECO:0000256" key="10">
    <source>
        <dbReference type="ARBA" id="ARBA00023049"/>
    </source>
</evidence>
<feature type="domain" description="Peptidase M16 middle/third" evidence="18">
    <location>
        <begin position="372"/>
        <end position="644"/>
    </location>
</feature>
<dbReference type="InterPro" id="IPR050626">
    <property type="entry name" value="Peptidase_M16"/>
</dbReference>
<dbReference type="AlphaFoldDB" id="A0AB39UX56"/>
<dbReference type="FunFam" id="3.30.830.10:FF:000005">
    <property type="entry name" value="nardilysin isoform X1"/>
    <property type="match status" value="1"/>
</dbReference>
<dbReference type="GO" id="GO:0006508">
    <property type="term" value="P:proteolysis"/>
    <property type="evidence" value="ECO:0007669"/>
    <property type="project" value="UniProtKB-KW"/>
</dbReference>
<evidence type="ECO:0000256" key="12">
    <source>
        <dbReference type="ARBA" id="ARBA00031184"/>
    </source>
</evidence>
<comment type="function">
    <text evidence="2">Endopeptidase that degrades small peptides of less than 7 kDa, such as glucagon and insulin.</text>
</comment>
<evidence type="ECO:0000259" key="18">
    <source>
        <dbReference type="Pfam" id="PF16187"/>
    </source>
</evidence>
<evidence type="ECO:0000256" key="3">
    <source>
        <dbReference type="ARBA" id="ARBA00007261"/>
    </source>
</evidence>
<sequence length="922" mass="105364">MSTDGQIITSPNDERAYRPLTLDNGLQVLLVSDPQAEKASAAMDVAVGSQDDPPGREGLAHFLEHMLFLGTQKYPEAGEYQAFINQHGGSHNAFTAANHTNYFFDVDADYLEPALDRFAQQFVAPLFNPEYVEREKNAVHSEYTSKLKDDGRRLYAVLKQALNPAHPVARFAVGNLDTLADRPGHPVRDDLLAFYRTHYSPENMRLVVYGNQSLDTLEQWVREKFTPVPVQPLAQRNPLPPLLRAEDTGRLVQLKPVQDRRSLTLLFPVPSSRPYYRNKPLYYLTNLIGHEGEGSLLSWLKRQGLAEGLSAGTFMDDGHQSLLSISIKLTREGRARYQEVIQATEHLLDMIRQQGIERWRFEEQRKMLDIAFRFQERSQPIHFASSVAGRMNLFPLPHVLAAPYMMDQYDEQLLHAYTQALRPDNMLAVLVAPDAETDRTEPWYQVPHSIRALPEMTDSAQYADLHLPAPNAFIPDSVDWAPGEDQPHPVKLVSEPGLEAWWAHDLSFKTPKASFYVSIRSPVVNDSPAHFVAAQLLVDLVRDQLNEYVYPAYLAGLEFRLYRHMRGMTLRIDGYSEKQPVLLDKVTATLRHPVIRPERLAQFKEDLARQLRNQELNKPFEQLVAHSRNWMMKPYWNNREQLAALETITPAYMADYAQAVFAKVDLVTLGLGNMDEATARALNDVVRTRFVKTAEATAEVPRSRVVRLPAAVFATQKVVTHPDTGYLYYVQGQDKSWTDRARYALIGQIIGPWYYERLRTEKQLGYIVFASPYPVLEVPGLAFIVQSPRASGAELHQETQEALKAFAGRLNELSEQDFALHKQALITRLSERDKTLEQRADRYWTEIDQQHEQFDSRQQLIQAIEGLSRADVIETFRKRVADQPAAMLLTSRHEDDSPWRPADARPLPDKGEWQQQQDWFTP</sequence>
<accession>A0AB39UX56</accession>
<dbReference type="Pfam" id="PF05193">
    <property type="entry name" value="Peptidase_M16_C"/>
    <property type="match status" value="1"/>
</dbReference>
<evidence type="ECO:0000256" key="14">
    <source>
        <dbReference type="RuleBase" id="RU004447"/>
    </source>
</evidence>
<keyword evidence="10" id="KW-0482">Metalloprotease</keyword>
<dbReference type="EC" id="3.4.24.55" evidence="4"/>
<dbReference type="Pfam" id="PF22456">
    <property type="entry name" value="PqqF-like_C_4"/>
    <property type="match status" value="1"/>
</dbReference>
<evidence type="ECO:0000259" key="19">
    <source>
        <dbReference type="Pfam" id="PF22456"/>
    </source>
</evidence>
<evidence type="ECO:0000259" key="16">
    <source>
        <dbReference type="Pfam" id="PF00675"/>
    </source>
</evidence>
<evidence type="ECO:0000256" key="1">
    <source>
        <dbReference type="ARBA" id="ARBA00001947"/>
    </source>
</evidence>
<keyword evidence="8" id="KW-0378">Hydrolase</keyword>
<comment type="cofactor">
    <cofactor evidence="1">
        <name>Zn(2+)</name>
        <dbReference type="ChEBI" id="CHEBI:29105"/>
    </cofactor>
</comment>
<proteinExistence type="inferred from homology"/>
<dbReference type="InterPro" id="IPR032632">
    <property type="entry name" value="Peptidase_M16_M"/>
</dbReference>
<dbReference type="SUPFAM" id="SSF63411">
    <property type="entry name" value="LuxS/MPP-like metallohydrolase"/>
    <property type="match status" value="4"/>
</dbReference>
<dbReference type="InterPro" id="IPR001431">
    <property type="entry name" value="Pept_M16_Zn_BS"/>
</dbReference>
<evidence type="ECO:0000256" key="11">
    <source>
        <dbReference type="ARBA" id="ARBA00029597"/>
    </source>
</evidence>
<dbReference type="Pfam" id="PF00675">
    <property type="entry name" value="Peptidase_M16"/>
    <property type="match status" value="1"/>
</dbReference>
<evidence type="ECO:0000256" key="4">
    <source>
        <dbReference type="ARBA" id="ARBA00012449"/>
    </source>
</evidence>
<protein>
    <recommendedName>
        <fullName evidence="5">Protease 3</fullName>
        <ecNumber evidence="4">3.4.24.55</ecNumber>
    </recommendedName>
    <alternativeName>
        <fullName evidence="13">Pitrilysin</fullName>
    </alternativeName>
    <alternativeName>
        <fullName evidence="12">Protease III</fullName>
    </alternativeName>
    <alternativeName>
        <fullName evidence="11">Protease pi</fullName>
    </alternativeName>
</protein>
<dbReference type="InterPro" id="IPR054734">
    <property type="entry name" value="PqqF-like_C_4"/>
</dbReference>
<evidence type="ECO:0000256" key="2">
    <source>
        <dbReference type="ARBA" id="ARBA00002184"/>
    </source>
</evidence>